<feature type="compositionally biased region" description="Basic residues" evidence="1">
    <location>
        <begin position="164"/>
        <end position="173"/>
    </location>
</feature>
<evidence type="ECO:0000313" key="2">
    <source>
        <dbReference type="EMBL" id="CEL52089.1"/>
    </source>
</evidence>
<dbReference type="Proteomes" id="UP000059188">
    <property type="component" value="Unassembled WGS sequence"/>
</dbReference>
<proteinExistence type="predicted"/>
<evidence type="ECO:0000256" key="1">
    <source>
        <dbReference type="SAM" id="MobiDB-lite"/>
    </source>
</evidence>
<dbReference type="AlphaFoldDB" id="A0A0B7F5B4"/>
<protein>
    <submittedName>
        <fullName evidence="2">Uncharacterized protein</fullName>
    </submittedName>
</protein>
<keyword evidence="3" id="KW-1185">Reference proteome</keyword>
<accession>A0A0B7F5B4</accession>
<dbReference type="EMBL" id="LN679100">
    <property type="protein sequence ID" value="CEL52089.1"/>
    <property type="molecule type" value="Genomic_DNA"/>
</dbReference>
<organism evidence="2 3">
    <name type="scientific">Thanatephorus cucumeris (strain AG1-IB / isolate 7/3/14)</name>
    <name type="common">Lettuce bottom rot fungus</name>
    <name type="synonym">Rhizoctonia solani</name>
    <dbReference type="NCBI Taxonomy" id="1108050"/>
    <lineage>
        <taxon>Eukaryota</taxon>
        <taxon>Fungi</taxon>
        <taxon>Dikarya</taxon>
        <taxon>Basidiomycota</taxon>
        <taxon>Agaricomycotina</taxon>
        <taxon>Agaricomycetes</taxon>
        <taxon>Cantharellales</taxon>
        <taxon>Ceratobasidiaceae</taxon>
        <taxon>Rhizoctonia</taxon>
        <taxon>Rhizoctonia solani AG-1</taxon>
    </lineage>
</organism>
<dbReference type="OrthoDB" id="2585251at2759"/>
<feature type="region of interest" description="Disordered" evidence="1">
    <location>
        <begin position="153"/>
        <end position="173"/>
    </location>
</feature>
<sequence length="433" mass="47200">MIAFKGLHAMSRLLLGPKFPMPGGAARGLRLKTQSAGKNHVIDAIRNIPNHFIATFEAPATGRFADHARSFHATHSPSITQRLSLPARLVVNRPLAAPRLPKVVAPPRGVTQVGLGTARNFSSRPVFQHLVENVPIALRSTAEIDLDPRVRKSKGARIAGRPSANKKKARTTRPKVVKPIVAAPEPASVLSDIEAEFAHYFPVVAPSVATVLTIPLQPSTARSPLPEPREDASPLDLASFVPTMSAYQSHRLRVDTLFDRLTRADVWKRGASTAVYDTGSGAADVIQVRFDGWSAADVKEVLGHAGQGWCTIEERSNLPVERDAAQVEDEWNALRESTANTNPEGTEVTLVLPTLDFSASYHDHFDYELSSTTSAQLTRPSTPFTEAVLSDNDPYFHSFLQSDGTLASDHEGSDFEFDSDFDAATWSSVSRRF</sequence>
<gene>
    <name evidence="2" type="ORF">RSOLAG1IB_00626</name>
</gene>
<name>A0A0B7F5B4_THACB</name>
<reference evidence="2 3" key="1">
    <citation type="submission" date="2014-11" db="EMBL/GenBank/DDBJ databases">
        <authorList>
            <person name="Wibberg Daniel"/>
        </authorList>
    </citation>
    <scope>NUCLEOTIDE SEQUENCE [LARGE SCALE GENOMIC DNA]</scope>
    <source>
        <strain evidence="2">Rhizoctonia solani AG1-IB 7/3/14</strain>
    </source>
</reference>
<dbReference type="STRING" id="1108050.A0A0B7F5B4"/>
<evidence type="ECO:0000313" key="3">
    <source>
        <dbReference type="Proteomes" id="UP000059188"/>
    </source>
</evidence>